<sequence length="261" mass="28829">MSRISKLSYAQQVCVKAAGKAMQSTGMLRPGARVGVAVSGGVDSFVLLKVLQIRRRIVPFPFEIMALHLNPGFDPQNHAPLARWLAEEGIAGHLEVTDYGPRGHSEENLRSSACFYCARLRRKRLFTLCREYGLTHLAFGHNNDDLVSNFLMNLVQTGKVAGMSMNEPFFGGALQVIRPLMLLSKAEIVRAARQWELPVFSNPCPSAGRTKRADMMDVLDAMCGGSKVRRKNIFNGLARWQWEQNRLGDAVIDGDAAGGIE</sequence>
<dbReference type="GO" id="GO:0016740">
    <property type="term" value="F:transferase activity"/>
    <property type="evidence" value="ECO:0007669"/>
    <property type="project" value="UniProtKB-KW"/>
</dbReference>
<comment type="caution">
    <text evidence="3">The sequence shown here is derived from an EMBL/GenBank/DDBJ whole genome shotgun (WGS) entry which is preliminary data.</text>
</comment>
<dbReference type="Gene3D" id="3.40.50.620">
    <property type="entry name" value="HUPs"/>
    <property type="match status" value="1"/>
</dbReference>
<accession>A0A921DQQ0</accession>
<name>A0A921DQQ0_9BACT</name>
<dbReference type="AlphaFoldDB" id="A0A921DQQ0"/>
<dbReference type="RefSeq" id="WP_304120108.1">
    <property type="nucleotide sequence ID" value="NZ_DYZA01000003.1"/>
</dbReference>
<dbReference type="GO" id="GO:0008033">
    <property type="term" value="P:tRNA processing"/>
    <property type="evidence" value="ECO:0007669"/>
    <property type="project" value="InterPro"/>
</dbReference>
<reference evidence="3" key="2">
    <citation type="submission" date="2021-09" db="EMBL/GenBank/DDBJ databases">
        <authorList>
            <person name="Gilroy R."/>
        </authorList>
    </citation>
    <scope>NUCLEOTIDE SEQUENCE</scope>
    <source>
        <strain evidence="3">ChiGjej2B2-19336</strain>
    </source>
</reference>
<dbReference type="Pfam" id="PF01171">
    <property type="entry name" value="ATP_bind_3"/>
    <property type="match status" value="1"/>
</dbReference>
<feature type="domain" description="tRNA(Ile)-lysidine/2-thiocytidine synthase N-terminal" evidence="2">
    <location>
        <begin position="34"/>
        <end position="201"/>
    </location>
</feature>
<gene>
    <name evidence="3" type="ORF">K8W16_00135</name>
</gene>
<dbReference type="EMBL" id="DYZA01000003">
    <property type="protein sequence ID" value="HJD96048.1"/>
    <property type="molecule type" value="Genomic_DNA"/>
</dbReference>
<dbReference type="PIRSF" id="PIRSF004976">
    <property type="entry name" value="ATPase_YdaO"/>
    <property type="match status" value="1"/>
</dbReference>
<reference evidence="3" key="1">
    <citation type="journal article" date="2021" name="PeerJ">
        <title>Extensive microbial diversity within the chicken gut microbiome revealed by metagenomics and culture.</title>
        <authorList>
            <person name="Gilroy R."/>
            <person name="Ravi A."/>
            <person name="Getino M."/>
            <person name="Pursley I."/>
            <person name="Horton D.L."/>
            <person name="Alikhan N.F."/>
            <person name="Baker D."/>
            <person name="Gharbi K."/>
            <person name="Hall N."/>
            <person name="Watson M."/>
            <person name="Adriaenssens E.M."/>
            <person name="Foster-Nyarko E."/>
            <person name="Jarju S."/>
            <person name="Secka A."/>
            <person name="Antonio M."/>
            <person name="Oren A."/>
            <person name="Chaudhuri R.R."/>
            <person name="La Ragione R."/>
            <person name="Hildebrand F."/>
            <person name="Pallen M.J."/>
        </authorList>
    </citation>
    <scope>NUCLEOTIDE SEQUENCE</scope>
    <source>
        <strain evidence="3">ChiGjej2B2-19336</strain>
    </source>
</reference>
<dbReference type="InterPro" id="IPR035107">
    <property type="entry name" value="tRNA_thiolation_TtcA_Ctu1"/>
</dbReference>
<evidence type="ECO:0000259" key="2">
    <source>
        <dbReference type="Pfam" id="PF01171"/>
    </source>
</evidence>
<organism evidence="3 4">
    <name type="scientific">Mailhella massiliensis</name>
    <dbReference type="NCBI Taxonomy" id="1903261"/>
    <lineage>
        <taxon>Bacteria</taxon>
        <taxon>Pseudomonadati</taxon>
        <taxon>Thermodesulfobacteriota</taxon>
        <taxon>Desulfovibrionia</taxon>
        <taxon>Desulfovibrionales</taxon>
        <taxon>Desulfovibrionaceae</taxon>
        <taxon>Mailhella</taxon>
    </lineage>
</organism>
<dbReference type="PANTHER" id="PTHR43686:SF1">
    <property type="entry name" value="AMINOTRAN_5 DOMAIN-CONTAINING PROTEIN"/>
    <property type="match status" value="1"/>
</dbReference>
<dbReference type="PANTHER" id="PTHR43686">
    <property type="entry name" value="SULFURTRANSFERASE-RELATED"/>
    <property type="match status" value="1"/>
</dbReference>
<evidence type="ECO:0000313" key="3">
    <source>
        <dbReference type="EMBL" id="HJD96048.1"/>
    </source>
</evidence>
<evidence type="ECO:0000313" key="4">
    <source>
        <dbReference type="Proteomes" id="UP000698963"/>
    </source>
</evidence>
<proteinExistence type="predicted"/>
<keyword evidence="1" id="KW-0808">Transferase</keyword>
<protein>
    <submittedName>
        <fullName evidence="3">tRNA 2-thiocytidine biosynthesis TtcA family protein</fullName>
    </submittedName>
</protein>
<dbReference type="SUPFAM" id="SSF52402">
    <property type="entry name" value="Adenine nucleotide alpha hydrolases-like"/>
    <property type="match status" value="1"/>
</dbReference>
<dbReference type="Proteomes" id="UP000698963">
    <property type="component" value="Unassembled WGS sequence"/>
</dbReference>
<dbReference type="InterPro" id="IPR011063">
    <property type="entry name" value="TilS/TtcA_N"/>
</dbReference>
<dbReference type="InterPro" id="IPR014729">
    <property type="entry name" value="Rossmann-like_a/b/a_fold"/>
</dbReference>
<evidence type="ECO:0000256" key="1">
    <source>
        <dbReference type="ARBA" id="ARBA00022679"/>
    </source>
</evidence>